<dbReference type="Gene3D" id="3.30.300.30">
    <property type="match status" value="1"/>
</dbReference>
<name>A0A2G8B4Q4_9MYCO</name>
<dbReference type="SUPFAM" id="SSF56801">
    <property type="entry name" value="Acetyl-CoA synthetase-like"/>
    <property type="match status" value="1"/>
</dbReference>
<dbReference type="InterPro" id="IPR000873">
    <property type="entry name" value="AMP-dep_synth/lig_dom"/>
</dbReference>
<dbReference type="EMBL" id="AP024237">
    <property type="protein sequence ID" value="BCO34297.1"/>
    <property type="molecule type" value="Genomic_DNA"/>
</dbReference>
<dbReference type="STRING" id="110505.ACT16_02315"/>
<gene>
    <name evidence="1" type="ORF">MHEC_07300</name>
</gene>
<proteinExistence type="predicted"/>
<dbReference type="RefSeq" id="WP_048889823.1">
    <property type="nucleotide sequence ID" value="NZ_AP024237.1"/>
</dbReference>
<dbReference type="PROSITE" id="PS00455">
    <property type="entry name" value="AMP_BINDING"/>
    <property type="match status" value="1"/>
</dbReference>
<reference evidence="1 2" key="1">
    <citation type="submission" date="2020-12" db="EMBL/GenBank/DDBJ databases">
        <title>Complete genome sequence of Mycobacterium heckeshornense JCM 15655T, closely related to a pathogenic non-tuberculous mycobacterial species Mycobacterium xenopi.</title>
        <authorList>
            <person name="Yoshida M."/>
            <person name="Fukano H."/>
            <person name="Asakura T."/>
            <person name="Suzuki M."/>
            <person name="Hoshino Y."/>
        </authorList>
    </citation>
    <scope>NUCLEOTIDE SEQUENCE [LARGE SCALE GENOMIC DNA]</scope>
    <source>
        <strain evidence="1 2">JCM 15655</strain>
    </source>
</reference>
<dbReference type="Gene3D" id="3.40.50.12780">
    <property type="entry name" value="N-terminal domain of ligase-like"/>
    <property type="match status" value="1"/>
</dbReference>
<dbReference type="InterPro" id="IPR050237">
    <property type="entry name" value="ATP-dep_AMP-bd_enzyme"/>
</dbReference>
<dbReference type="InterPro" id="IPR020845">
    <property type="entry name" value="AMP-binding_CS"/>
</dbReference>
<dbReference type="PANTHER" id="PTHR43767">
    <property type="entry name" value="LONG-CHAIN-FATTY-ACID--COA LIGASE"/>
    <property type="match status" value="1"/>
</dbReference>
<dbReference type="InterPro" id="IPR042099">
    <property type="entry name" value="ANL_N_sf"/>
</dbReference>
<dbReference type="InterPro" id="IPR045851">
    <property type="entry name" value="AMP-bd_C_sf"/>
</dbReference>
<dbReference type="PRINTS" id="PR00154">
    <property type="entry name" value="AMPBINDING"/>
</dbReference>
<accession>A0A2G8B4Q4</accession>
<evidence type="ECO:0000313" key="2">
    <source>
        <dbReference type="Proteomes" id="UP000595446"/>
    </source>
</evidence>
<dbReference type="Proteomes" id="UP000595446">
    <property type="component" value="Chromosome"/>
</dbReference>
<dbReference type="GO" id="GO:0016877">
    <property type="term" value="F:ligase activity, forming carbon-sulfur bonds"/>
    <property type="evidence" value="ECO:0007669"/>
    <property type="project" value="UniProtKB-ARBA"/>
</dbReference>
<dbReference type="InterPro" id="IPR025110">
    <property type="entry name" value="AMP-bd_C"/>
</dbReference>
<organism evidence="1 2">
    <name type="scientific">Mycobacterium heckeshornense</name>
    <dbReference type="NCBI Taxonomy" id="110505"/>
    <lineage>
        <taxon>Bacteria</taxon>
        <taxon>Bacillati</taxon>
        <taxon>Actinomycetota</taxon>
        <taxon>Actinomycetes</taxon>
        <taxon>Mycobacteriales</taxon>
        <taxon>Mycobacteriaceae</taxon>
        <taxon>Mycobacterium</taxon>
    </lineage>
</organism>
<evidence type="ECO:0000313" key="1">
    <source>
        <dbReference type="EMBL" id="BCO34297.1"/>
    </source>
</evidence>
<dbReference type="OrthoDB" id="9803968at2"/>
<dbReference type="Pfam" id="PF00501">
    <property type="entry name" value="AMP-binding"/>
    <property type="match status" value="1"/>
</dbReference>
<keyword evidence="2" id="KW-1185">Reference proteome</keyword>
<dbReference type="PANTHER" id="PTHR43767:SF7">
    <property type="entry name" value="MEDIUM_LONG-CHAIN-FATTY-ACID--COA LIGASE FADD8"/>
    <property type="match status" value="1"/>
</dbReference>
<sequence length="535" mass="58799">MLVGDIASNNARRYPHKRALVEGNRVHTWSQVDDRARRLANFMASRGLMTGDRVLVIARNCIEWPEISFGLAKAGLIAVPVNIRLAADEVAHVRDDSGARAAIVHADQLRKFIGELCEMAVVLGIDGRRELGDNDLVTDYETALGHAWPAPPHIDISPDDLAVILYTSGTTGRPKGVMHTHRGLLYQAADTNLVTEANRSDVMLATTPFFTAGGMVRTVSWLYLGQTMVIHQKFDPQAVIDEIERSSITFTTFIPTMLQRTLAILEDGPQRDMSSLRRISYGSAPVPPGLARRAMDLLGCDLQQRYGLTECGGQATILTPQDHRDIVNGKTSIATSCGQETPMCAIRIIDPEGNTLSAGQVGEIVIVSPANAIGYWNRPEQTAETFRPDGLRTGDLGYLDDENYLHITGRKTDMIISGGFNVYPAEIERVIGHHDGVDMVAVVGVPDPEWGETPVAVVVPKRHVTDRDRLTAELSALCRAELAGYKQPRRFEYRDEFPLGPAGKILKREIANQVIQVVGSVERMSVTSRHSEEAR</sequence>
<dbReference type="Pfam" id="PF13193">
    <property type="entry name" value="AMP-binding_C"/>
    <property type="match status" value="1"/>
</dbReference>
<dbReference type="AlphaFoldDB" id="A0A2G8B4Q4"/>
<protein>
    <submittedName>
        <fullName evidence="1">Acyl-CoA synthetase</fullName>
    </submittedName>
</protein>
<dbReference type="InterPro" id="IPR020459">
    <property type="entry name" value="AMP-binding"/>
</dbReference>